<dbReference type="InterPro" id="IPR031811">
    <property type="entry name" value="ALGX/ALGJ_SGNH-like"/>
</dbReference>
<evidence type="ECO:0000256" key="3">
    <source>
        <dbReference type="ARBA" id="ARBA00022679"/>
    </source>
</evidence>
<dbReference type="GO" id="GO:0016740">
    <property type="term" value="F:transferase activity"/>
    <property type="evidence" value="ECO:0007669"/>
    <property type="project" value="UniProtKB-KW"/>
</dbReference>
<dbReference type="GO" id="GO:0042121">
    <property type="term" value="P:alginic acid biosynthetic process"/>
    <property type="evidence" value="ECO:0007669"/>
    <property type="project" value="UniProtKB-UniPathway"/>
</dbReference>
<reference evidence="8 9" key="1">
    <citation type="submission" date="2017-02" db="EMBL/GenBank/DDBJ databases">
        <authorList>
            <person name="Dridi B."/>
        </authorList>
    </citation>
    <scope>NUCLEOTIDE SEQUENCE [LARGE SCALE GENOMIC DNA]</scope>
    <source>
        <strain evidence="8 9">JB380</strain>
    </source>
</reference>
<name>A0A1R4HWB7_9GAMM</name>
<evidence type="ECO:0000259" key="7">
    <source>
        <dbReference type="Pfam" id="PF16822"/>
    </source>
</evidence>
<evidence type="ECO:0000256" key="5">
    <source>
        <dbReference type="ARBA" id="ARBA00022764"/>
    </source>
</evidence>
<organism evidence="8 9">
    <name type="scientific">Halomonas citrativorans</name>
    <dbReference type="NCBI Taxonomy" id="2742612"/>
    <lineage>
        <taxon>Bacteria</taxon>
        <taxon>Pseudomonadati</taxon>
        <taxon>Pseudomonadota</taxon>
        <taxon>Gammaproteobacteria</taxon>
        <taxon>Oceanospirillales</taxon>
        <taxon>Halomonadaceae</taxon>
        <taxon>Halomonas</taxon>
    </lineage>
</organism>
<comment type="caution">
    <text evidence="8">The sequence shown here is derived from an EMBL/GenBank/DDBJ whole genome shotgun (WGS) entry which is preliminary data.</text>
</comment>
<evidence type="ECO:0000256" key="4">
    <source>
        <dbReference type="ARBA" id="ARBA00022729"/>
    </source>
</evidence>
<evidence type="ECO:0000256" key="2">
    <source>
        <dbReference type="ARBA" id="ARBA00005182"/>
    </source>
</evidence>
<comment type="pathway">
    <text evidence="2">Glycan biosynthesis; alginate biosynthesis.</text>
</comment>
<dbReference type="RefSeq" id="WP_087107126.1">
    <property type="nucleotide sequence ID" value="NZ_FUKM01000022.1"/>
</dbReference>
<sequence>MEDWYSKFEKKASNKEYLSLVEISEVVSRYQKFTAWHYIQYISALYALSLKGRGAEVTLEAINFFPDDLSLRIQYAENAMFSSSWDAAISRWQYIIANFNSYPEGVFWRLAISYIKALRFKEARRVVGLIEGKYGNSQKLNDLMSLIDSSEAQKYILNVKVKSSHYPCNIDKSPENENIGRSKDFIKYRLCGWVKVSKGKKCLLAVKNNKNEVVYLELNVKRPDVKKHFEKQGDDNAEVKCGFDHYVDISEGAYVGILLEETEEWLLQLELVELQSVLEGKEGWLFLDNDANQSVNQFIGKALLSEDMFLAWEDYANDLLEYQEKLNLIHFIASSKEAVLPQYYPHQRGLTNVFEQVNGLLENKNVNSVSVTRLMSEKKGAYYKTDTHWSDYGAYLAYLSIMERGGFQWVVKDITFNEVEATGDLGSKLHPERRSLKKSHVYDGPKATCVFDNRVSGAGSITIWKNSGAHYSKTAVLFGDSFLKSGCLMSYFTYSFSRVVVVNLPGSLIDEIISYESPDIVVVQTNDRYLLAPGKIYKKIDSHESPVSLKVSTFSEMEKEDMVRNISAYFEEYFYKNKMLEILKKLSDHKPKVSC</sequence>
<accession>A0A1R4HWB7</accession>
<dbReference type="AlphaFoldDB" id="A0A1R4HWB7"/>
<dbReference type="OrthoDB" id="7981249at2"/>
<evidence type="ECO:0000313" key="8">
    <source>
        <dbReference type="EMBL" id="SJN11463.1"/>
    </source>
</evidence>
<dbReference type="Proteomes" id="UP000196331">
    <property type="component" value="Unassembled WGS sequence"/>
</dbReference>
<keyword evidence="6" id="KW-0016">Alginate biosynthesis</keyword>
<evidence type="ECO:0000313" key="9">
    <source>
        <dbReference type="Proteomes" id="UP000196331"/>
    </source>
</evidence>
<keyword evidence="5" id="KW-0574">Periplasm</keyword>
<protein>
    <recommendedName>
        <fullName evidence="7">AlgX/AlgJ SGNH hydrolase-like domain-containing protein</fullName>
    </recommendedName>
</protein>
<evidence type="ECO:0000256" key="1">
    <source>
        <dbReference type="ARBA" id="ARBA00004418"/>
    </source>
</evidence>
<dbReference type="Pfam" id="PF16822">
    <property type="entry name" value="ALGX"/>
    <property type="match status" value="1"/>
</dbReference>
<evidence type="ECO:0000256" key="6">
    <source>
        <dbReference type="ARBA" id="ARBA00022841"/>
    </source>
</evidence>
<gene>
    <name evidence="8" type="ORF">CZ787_05970</name>
</gene>
<keyword evidence="4" id="KW-0732">Signal</keyword>
<comment type="subcellular location">
    <subcellularLocation>
        <location evidence="1">Periplasm</location>
    </subcellularLocation>
</comment>
<dbReference type="UniPathway" id="UPA00286"/>
<dbReference type="EMBL" id="FUKM01000022">
    <property type="protein sequence ID" value="SJN11463.1"/>
    <property type="molecule type" value="Genomic_DNA"/>
</dbReference>
<keyword evidence="3" id="KW-0808">Transferase</keyword>
<feature type="domain" description="AlgX/AlgJ SGNH hydrolase-like" evidence="7">
    <location>
        <begin position="277"/>
        <end position="403"/>
    </location>
</feature>
<dbReference type="GO" id="GO:0042597">
    <property type="term" value="C:periplasmic space"/>
    <property type="evidence" value="ECO:0007669"/>
    <property type="project" value="UniProtKB-SubCell"/>
</dbReference>
<proteinExistence type="predicted"/>